<dbReference type="EMBL" id="BORT01000041">
    <property type="protein sequence ID" value="GIO50948.1"/>
    <property type="molecule type" value="Genomic_DNA"/>
</dbReference>
<evidence type="ECO:0000313" key="14">
    <source>
        <dbReference type="EMBL" id="GIO50948.1"/>
    </source>
</evidence>
<evidence type="ECO:0000256" key="7">
    <source>
        <dbReference type="ARBA" id="ARBA00022825"/>
    </source>
</evidence>
<dbReference type="GO" id="GO:0006508">
    <property type="term" value="P:proteolysis"/>
    <property type="evidence" value="ECO:0007669"/>
    <property type="project" value="UniProtKB-KW"/>
</dbReference>
<evidence type="ECO:0000313" key="15">
    <source>
        <dbReference type="Proteomes" id="UP000682811"/>
    </source>
</evidence>
<evidence type="ECO:0000256" key="12">
    <source>
        <dbReference type="SAM" id="SignalP"/>
    </source>
</evidence>
<dbReference type="InterPro" id="IPR037045">
    <property type="entry name" value="S8pro/Inhibitor_I9_sf"/>
</dbReference>
<feature type="region of interest" description="Disordered" evidence="11">
    <location>
        <begin position="244"/>
        <end position="289"/>
    </location>
</feature>
<organism evidence="14 15">
    <name type="scientific">Paenibacillus azoreducens</name>
    <dbReference type="NCBI Taxonomy" id="116718"/>
    <lineage>
        <taxon>Bacteria</taxon>
        <taxon>Bacillati</taxon>
        <taxon>Bacillota</taxon>
        <taxon>Bacilli</taxon>
        <taxon>Bacillales</taxon>
        <taxon>Paenibacillaceae</taxon>
        <taxon>Paenibacillus</taxon>
    </lineage>
</organism>
<dbReference type="Pfam" id="PF05922">
    <property type="entry name" value="Inhibitor_I9"/>
    <property type="match status" value="1"/>
</dbReference>
<name>A0A919YK12_9BACL</name>
<dbReference type="CDD" id="cd07474">
    <property type="entry name" value="Peptidases_S8_subtilisin_Vpr-like"/>
    <property type="match status" value="1"/>
</dbReference>
<proteinExistence type="inferred from homology"/>
<keyword evidence="6 9" id="KW-0378">Hydrolase</keyword>
<dbReference type="InterPro" id="IPR034213">
    <property type="entry name" value="S8_Vpr-like"/>
</dbReference>
<dbReference type="InterPro" id="IPR000209">
    <property type="entry name" value="Peptidase_S8/S53_dom"/>
</dbReference>
<feature type="compositionally biased region" description="Low complexity" evidence="11">
    <location>
        <begin position="1175"/>
        <end position="1186"/>
    </location>
</feature>
<dbReference type="SUPFAM" id="SSF52025">
    <property type="entry name" value="PA domain"/>
    <property type="match status" value="1"/>
</dbReference>
<dbReference type="PROSITE" id="PS51892">
    <property type="entry name" value="SUBTILASE"/>
    <property type="match status" value="1"/>
</dbReference>
<protein>
    <recommendedName>
        <fullName evidence="13">SLH domain-containing protein</fullName>
    </recommendedName>
</protein>
<accession>A0A919YK12</accession>
<dbReference type="PANTHER" id="PTHR43806:SF65">
    <property type="entry name" value="SERINE PROTEASE APRX"/>
    <property type="match status" value="1"/>
</dbReference>
<dbReference type="GO" id="GO:0004252">
    <property type="term" value="F:serine-type endopeptidase activity"/>
    <property type="evidence" value="ECO:0007669"/>
    <property type="project" value="UniProtKB-UniRule"/>
</dbReference>
<dbReference type="InterPro" id="IPR010259">
    <property type="entry name" value="S8pro/Inhibitor_I9"/>
</dbReference>
<feature type="region of interest" description="Disordered" evidence="11">
    <location>
        <begin position="1208"/>
        <end position="1264"/>
    </location>
</feature>
<dbReference type="Gene3D" id="3.30.70.80">
    <property type="entry name" value="Peptidase S8 propeptide/proteinase inhibitor I9"/>
    <property type="match status" value="1"/>
</dbReference>
<dbReference type="SUPFAM" id="SSF52743">
    <property type="entry name" value="Subtilisin-like"/>
    <property type="match status" value="1"/>
</dbReference>
<evidence type="ECO:0000256" key="1">
    <source>
        <dbReference type="ARBA" id="ARBA00011073"/>
    </source>
</evidence>
<dbReference type="PROSITE" id="PS00136">
    <property type="entry name" value="SUBTILASE_ASP"/>
    <property type="match status" value="1"/>
</dbReference>
<feature type="active site" description="Charge relay system" evidence="8 9">
    <location>
        <position position="224"/>
    </location>
</feature>
<evidence type="ECO:0000256" key="4">
    <source>
        <dbReference type="ARBA" id="ARBA00022670"/>
    </source>
</evidence>
<dbReference type="Gene3D" id="3.50.30.30">
    <property type="match status" value="1"/>
</dbReference>
<dbReference type="RefSeq" id="WP_212981037.1">
    <property type="nucleotide sequence ID" value="NZ_AP025343.1"/>
</dbReference>
<dbReference type="InterPro" id="IPR050131">
    <property type="entry name" value="Peptidase_S8_subtilisin-like"/>
</dbReference>
<sequence>MSKRPSKIRTFSSLLLSTLLAVGIAYPNAAAASPSAIKLPENTKIQLDSLLKHSELKKDLLKQNKISGLNTFEASEEPQNYVPESSSSDLITVIVQLQKDPIKVYEMNPSLKSAPSISSYSTQLNQEHFSFKSAALSKTGAQFNREYSKVFNGYAVTLPANQVDTLLTLPGVKAIFPNEEVHALPIEDDHDFYPMMDKSAPHIGASDMWKSGFEGKGIKVGVIDTGVDYRHPSLKDAYKGGYDFVDNDGDPMETPPDPTKPPRDGKPYETSHGTHVSGTVLGRGNPDHPEEKGWVRGVAPGADLYAYRVLGPYGRGSTENVIAGIEKAVTDGMDVINLSLGSDTNNAYSPDAIAVDNAALAGVTVVVSNGNAGPKDNTVGTPGTAQMAISVGASTPPLQTPIFNSSALGIIYAQLAATSSALEKEGEDLVLVNAGLGKPEDFSAVDVKGKVALISRGDISFAAKSQNAAKNGAKAAIIYNNAPGEIGGATLNGEPGTVPTYTIAQDNGLKLKEAVDKGNNHVTFNYKKEQDLLADLSSRGPSLPNYSIKPDITAPGIGIKSSIPAYGGDYTNAYESMQGTSMAAPHISGSAALLLEKTRKEGLKLGPEEIKALLTNNAFSMKDRQGRTYNVNEQGAGRVDLKSSAEAQAIVKVEEKLPAQLQSDKHATAYSGSLSFGQVSAGKTETRKLVIDNIAHIDQHYGVYVNWSGSHGLTLIPDICDIKMKADQASAALSVTLTIPAGTADGMYDGQLEFTQMKTGHKLHVPFSVFVGKKYDQDGISNIDIDPIYLSTAEGGHGTEVYYSVNKKLDNYQFVAFRFEEDGTTPAVGIVYKDEFEKNLEPYYYSFKWDGTVYPLDGKPKPFKLSPDGEYVLVPYVFEPGDENGKLLAKSGKAFLVDNTAPETTLPDKVEVNPDKPDVGILKGEIENDLLIEYFFDGTNLPDLVHVKAKAGLDKDHLKEYTGTVDNKGNFKVEVPLQKGLNHIQLFVYDDAGNGSSAPAKTYEYNTDQAPVDQTTEVGLTAKSSKVNINEPIEVSVNFNGKDEVHSIAFDLEYDAKLTSDQTAADANEPDSTQKIIQENFELDTPAAKGTAKTFTFHATEAGKYAFTVKNAVLTGADKKQIPVKVSEGITVEVVAAEGGNGDDSQTPPKESDPSPEQPPVDPVDPPANPDKDPGAPATPTPGTDPIQGPEQVSGSYHVTKAKLAAGNVESTADVPKTPALSPCPKPNPDPKPGPDPDPGTNPGTNPGSGSGSGSSSTPSPVSQGIKVKAGVLTDKGTGDQKSALLSVDSAYITDQLNKADNKTVIVDITDVTVDSKYPLVIDWSSSLTDQLLKAKKPLIIKGKGFEILIPADDIKSFVVKDKLNISIRFGGAPAGTPQAPNGGSATFVSNALTINEPATALAVPLMITLDLDTSKVTNRNKVGIFAQSSDGTWKYVLAGSKAPGLISFQVSKLGTFAAAETLKTFADISNHWAKHEIEVIASHYLANGKDTENTFKPNDQVTQAEFLSLLDRLLGTGKTWSDRSAEQNANHALTREELAVLLANALGASPGNASSDLSFKDAGSIQEAAKGAVAYSVQKGYLQGNPDHSFDPKGKLTRAQAGVILYRVLQDIQSK</sequence>
<evidence type="ECO:0000256" key="3">
    <source>
        <dbReference type="ARBA" id="ARBA00022525"/>
    </source>
</evidence>
<dbReference type="InterPro" id="IPR003137">
    <property type="entry name" value="PA_domain"/>
</dbReference>
<dbReference type="PROSITE" id="PS00138">
    <property type="entry name" value="SUBTILASE_SER"/>
    <property type="match status" value="1"/>
</dbReference>
<dbReference type="PANTHER" id="PTHR43806">
    <property type="entry name" value="PEPTIDASE S8"/>
    <property type="match status" value="1"/>
</dbReference>
<feature type="active site" description="Charge relay system" evidence="8 9">
    <location>
        <position position="272"/>
    </location>
</feature>
<feature type="signal peptide" evidence="12">
    <location>
        <begin position="1"/>
        <end position="31"/>
    </location>
</feature>
<feature type="active site" description="Charge relay system" evidence="8 9">
    <location>
        <position position="581"/>
    </location>
</feature>
<dbReference type="CDD" id="cd02133">
    <property type="entry name" value="PA_C5a_like"/>
    <property type="match status" value="1"/>
</dbReference>
<evidence type="ECO:0000256" key="5">
    <source>
        <dbReference type="ARBA" id="ARBA00022729"/>
    </source>
</evidence>
<evidence type="ECO:0000256" key="11">
    <source>
        <dbReference type="SAM" id="MobiDB-lite"/>
    </source>
</evidence>
<dbReference type="SUPFAM" id="SSF54897">
    <property type="entry name" value="Protease propeptides/inhibitors"/>
    <property type="match status" value="1"/>
</dbReference>
<evidence type="ECO:0000256" key="6">
    <source>
        <dbReference type="ARBA" id="ARBA00022801"/>
    </source>
</evidence>
<keyword evidence="4 9" id="KW-0645">Protease</keyword>
<dbReference type="Pfam" id="PF00395">
    <property type="entry name" value="SLH"/>
    <property type="match status" value="2"/>
</dbReference>
<gene>
    <name evidence="14" type="ORF">J34TS1_57130</name>
</gene>
<keyword evidence="7 9" id="KW-0720">Serine protease</keyword>
<feature type="compositionally biased region" description="Pro residues" evidence="11">
    <location>
        <begin position="1222"/>
        <end position="1240"/>
    </location>
</feature>
<dbReference type="InterPro" id="IPR023828">
    <property type="entry name" value="Peptidase_S8_Ser-AS"/>
</dbReference>
<dbReference type="PROSITE" id="PS00137">
    <property type="entry name" value="SUBTILASE_HIS"/>
    <property type="match status" value="1"/>
</dbReference>
<dbReference type="PROSITE" id="PS51272">
    <property type="entry name" value="SLH"/>
    <property type="match status" value="2"/>
</dbReference>
<feature type="domain" description="SLH" evidence="13">
    <location>
        <begin position="1557"/>
        <end position="1616"/>
    </location>
</feature>
<dbReference type="Pfam" id="PF02225">
    <property type="entry name" value="PA"/>
    <property type="match status" value="1"/>
</dbReference>
<evidence type="ECO:0000256" key="2">
    <source>
        <dbReference type="ARBA" id="ARBA00022512"/>
    </source>
</evidence>
<dbReference type="InterPro" id="IPR022398">
    <property type="entry name" value="Peptidase_S8_His-AS"/>
</dbReference>
<reference evidence="14 15" key="1">
    <citation type="submission" date="2021-03" db="EMBL/GenBank/DDBJ databases">
        <title>Antimicrobial resistance genes in bacteria isolated from Japanese honey, and their potential for conferring macrolide and lincosamide resistance in the American foulbrood pathogen Paenibacillus larvae.</title>
        <authorList>
            <person name="Okamoto M."/>
            <person name="Kumagai M."/>
            <person name="Kanamori H."/>
            <person name="Takamatsu D."/>
        </authorList>
    </citation>
    <scope>NUCLEOTIDE SEQUENCE [LARGE SCALE GENOMIC DNA]</scope>
    <source>
        <strain evidence="14 15">J34TS1</strain>
    </source>
</reference>
<dbReference type="InterPro" id="IPR036852">
    <property type="entry name" value="Peptidase_S8/S53_dom_sf"/>
</dbReference>
<dbReference type="InterPro" id="IPR023827">
    <property type="entry name" value="Peptidase_S8_Asp-AS"/>
</dbReference>
<evidence type="ECO:0000256" key="8">
    <source>
        <dbReference type="PIRSR" id="PIRSR615500-1"/>
    </source>
</evidence>
<keyword evidence="3" id="KW-0964">Secreted</keyword>
<comment type="similarity">
    <text evidence="1 9 10">Belongs to the peptidase S8 family.</text>
</comment>
<feature type="compositionally biased region" description="Basic and acidic residues" evidence="11">
    <location>
        <begin position="260"/>
        <end position="269"/>
    </location>
</feature>
<feature type="region of interest" description="Disordered" evidence="11">
    <location>
        <begin position="1138"/>
        <end position="1193"/>
    </location>
</feature>
<comment type="caution">
    <text evidence="14">The sequence shown here is derived from an EMBL/GenBank/DDBJ whole genome shotgun (WGS) entry which is preliminary data.</text>
</comment>
<dbReference type="Pfam" id="PF00082">
    <property type="entry name" value="Peptidase_S8"/>
    <property type="match status" value="1"/>
</dbReference>
<feature type="compositionally biased region" description="Pro residues" evidence="11">
    <location>
        <begin position="1156"/>
        <end position="1169"/>
    </location>
</feature>
<evidence type="ECO:0000256" key="10">
    <source>
        <dbReference type="RuleBase" id="RU003355"/>
    </source>
</evidence>
<feature type="domain" description="SLH" evidence="13">
    <location>
        <begin position="1461"/>
        <end position="1525"/>
    </location>
</feature>
<dbReference type="Gene3D" id="3.40.50.200">
    <property type="entry name" value="Peptidase S8/S53 domain"/>
    <property type="match status" value="1"/>
</dbReference>
<feature type="chain" id="PRO_5037204976" description="SLH domain-containing protein" evidence="12">
    <location>
        <begin position="32"/>
        <end position="1616"/>
    </location>
</feature>
<keyword evidence="15" id="KW-1185">Reference proteome</keyword>
<keyword evidence="5 12" id="KW-0732">Signal</keyword>
<evidence type="ECO:0000259" key="13">
    <source>
        <dbReference type="PROSITE" id="PS51272"/>
    </source>
</evidence>
<dbReference type="PRINTS" id="PR00723">
    <property type="entry name" value="SUBTILISIN"/>
</dbReference>
<dbReference type="InterPro" id="IPR001119">
    <property type="entry name" value="SLH_dom"/>
</dbReference>
<keyword evidence="2" id="KW-0134">Cell wall</keyword>
<dbReference type="InterPro" id="IPR015500">
    <property type="entry name" value="Peptidase_S8_subtilisin-rel"/>
</dbReference>
<dbReference type="Proteomes" id="UP000682811">
    <property type="component" value="Unassembled WGS sequence"/>
</dbReference>
<dbReference type="InterPro" id="IPR046450">
    <property type="entry name" value="PA_dom_sf"/>
</dbReference>
<evidence type="ECO:0000256" key="9">
    <source>
        <dbReference type="PROSITE-ProRule" id="PRU01240"/>
    </source>
</evidence>